<keyword evidence="1" id="KW-0812">Transmembrane</keyword>
<accession>G0UIS5</accession>
<gene>
    <name evidence="2" type="ORF">TCIL3000_1_330</name>
</gene>
<feature type="transmembrane region" description="Helical" evidence="1">
    <location>
        <begin position="6"/>
        <end position="25"/>
    </location>
</feature>
<reference evidence="2" key="1">
    <citation type="journal article" date="2012" name="Proc. Natl. Acad. Sci. U.S.A.">
        <title>Antigenic diversity is generated by distinct evolutionary mechanisms in African trypanosome species.</title>
        <authorList>
            <person name="Jackson A.P."/>
            <person name="Berry A."/>
            <person name="Aslett M."/>
            <person name="Allison H.C."/>
            <person name="Burton P."/>
            <person name="Vavrova-Anderson J."/>
            <person name="Brown R."/>
            <person name="Browne H."/>
            <person name="Corton N."/>
            <person name="Hauser H."/>
            <person name="Gamble J."/>
            <person name="Gilderthorp R."/>
            <person name="Marcello L."/>
            <person name="McQuillan J."/>
            <person name="Otto T.D."/>
            <person name="Quail M.A."/>
            <person name="Sanders M.J."/>
            <person name="van Tonder A."/>
            <person name="Ginger M.L."/>
            <person name="Field M.C."/>
            <person name="Barry J.D."/>
            <person name="Hertz-Fowler C."/>
            <person name="Berriman M."/>
        </authorList>
    </citation>
    <scope>NUCLEOTIDE SEQUENCE</scope>
    <source>
        <strain evidence="2">IL3000</strain>
    </source>
</reference>
<keyword evidence="1" id="KW-1133">Transmembrane helix</keyword>
<proteinExistence type="predicted"/>
<feature type="transmembrane region" description="Helical" evidence="1">
    <location>
        <begin position="32"/>
        <end position="50"/>
    </location>
</feature>
<dbReference type="VEuPathDB" id="TriTrypDB:TcIL3000_1_330"/>
<dbReference type="EMBL" id="HE575314">
    <property type="protein sequence ID" value="CCC89275.1"/>
    <property type="molecule type" value="Genomic_DNA"/>
</dbReference>
<evidence type="ECO:0000256" key="1">
    <source>
        <dbReference type="SAM" id="Phobius"/>
    </source>
</evidence>
<protein>
    <submittedName>
        <fullName evidence="2">Uncharacterized protein</fullName>
    </submittedName>
</protein>
<keyword evidence="1" id="KW-0472">Membrane</keyword>
<name>G0UIS5_TRYCI</name>
<organism evidence="2">
    <name type="scientific">Trypanosoma congolense (strain IL3000)</name>
    <dbReference type="NCBI Taxonomy" id="1068625"/>
    <lineage>
        <taxon>Eukaryota</taxon>
        <taxon>Discoba</taxon>
        <taxon>Euglenozoa</taxon>
        <taxon>Kinetoplastea</taxon>
        <taxon>Metakinetoplastina</taxon>
        <taxon>Trypanosomatida</taxon>
        <taxon>Trypanosomatidae</taxon>
        <taxon>Trypanosoma</taxon>
        <taxon>Nannomonas</taxon>
    </lineage>
</organism>
<dbReference type="AlphaFoldDB" id="G0UIS5"/>
<evidence type="ECO:0000313" key="2">
    <source>
        <dbReference type="EMBL" id="CCC89275.1"/>
    </source>
</evidence>
<sequence length="983" mass="108099">MVAKLYMVPWLCSLCFLFFVSFFLFTYFVDICLWLCLLLLFFSFAVHAFLRLQVWQVHAGQIAVPGRPTSMQPHDQDALKRAWDAVDAFVGSGNVDAGVFLRDMVRKASYASVIDSDALPLRLLSEACAGFVASTLSTSQLLLIAILNRIFCVQDLPAALARPANSGRPSVACDLPLLYKNYLSVPVALPEAVRAQLHLCVSSLLLLQVGAESVVDVLLGLFGGHVSSSSSCARCFLDLFAAVMSLVSDRRVLLGPVQRSRQRLNLQRHVHLLLTPDPNTAEEVKFLSTVISQAVGLLSECTVQSPQDVAPLFWNQLSSSAFWKAVTHFLRHGEAGEEVVHVVCALLRAIGRVDDFTLPLLMSALLAVSGDEAQPVPVLHKCRVIASALESCVEDVVVNFSPDHALYKQLALAAHVLVDVLQQQAAAPRVSAEVETDVALAVCEGLHVLAQVFTPSTAPLMDSTDDPEDYEAVVGEICRTNQRKEYALGVLREFMEKCYLSLLMWLRQLESSDVVEIACYLLTNECDEFVVQYDDVPVALFMVYERLCKLLWAQPTQRCEPMCVELVTLAARGCVIACAWEAELSRQALVLTGGDDASQLQQSLRYAQLVPVVVRRFEAVWRDDEKALIVASLTKLLRCAVAGNLNIKSVASISESLRVLSAAAEHSLVEALWHGLHLDCGEDKSPRWSLASHLGSLLTPGFFTGSLPFDDCTVALLFSHTLNSMGDVWRVMEALQHMEPDAIHSYSSADRIAVWVRAAFSAGPHTVQGGQRGMEQYSKAVRMWCAANPLHFGVTWRLLRPLCPEMAAEVLCGSLEAFMLRVVEDGNINWSCEGEFLSPYVLETLAYSEYAPRLLRVLRYILQIPATHIDCGSGSMHRLLAVARGGVVLMQCARCAYGPLLELFCEAVQEFLQLGQRLAVEMPPINGDDEGEDALGERLLEELSRFGAVARLVPSLSPGAPSWLHAVRSAVDEYDIKWVLKGG</sequence>